<reference evidence="1 2" key="1">
    <citation type="journal article" date="2016" name="Nat. Commun.">
        <title>Thousands of microbial genomes shed light on interconnected biogeochemical processes in an aquifer system.</title>
        <authorList>
            <person name="Anantharaman K."/>
            <person name="Brown C.T."/>
            <person name="Hug L.A."/>
            <person name="Sharon I."/>
            <person name="Castelle C.J."/>
            <person name="Probst A.J."/>
            <person name="Thomas B.C."/>
            <person name="Singh A."/>
            <person name="Wilkins M.J."/>
            <person name="Karaoz U."/>
            <person name="Brodie E.L."/>
            <person name="Williams K.H."/>
            <person name="Hubbard S.S."/>
            <person name="Banfield J.F."/>
        </authorList>
    </citation>
    <scope>NUCLEOTIDE SEQUENCE [LARGE SCALE GENOMIC DNA]</scope>
</reference>
<sequence>MTQEGYSKKDVLKKYARNNLAGRRAMRDSRVNLLRGYPKSWHENSFAAILFTPESEVRLKGVTQRIEAVGKDLGIVLQLAGKDFPFHSTLLTGAPPEDLSTRDGIYSRLYADAAANACAKELEGMNIEYRYLLVSEDSITLNADSIPSQIKSFRDALSTAMRAEGTKPISMDNILHVTLARITHLPDGGEHQALQALAQALVGLRHELSKGTPVTVTVNEVTYGQVIPPQR</sequence>
<protein>
    <submittedName>
        <fullName evidence="1">Uncharacterized protein</fullName>
    </submittedName>
</protein>
<gene>
    <name evidence="1" type="ORF">A2704_02565</name>
</gene>
<dbReference type="Proteomes" id="UP000176445">
    <property type="component" value="Unassembled WGS sequence"/>
</dbReference>
<organism evidence="1 2">
    <name type="scientific">Candidatus Kaiserbacteria bacterium RIFCSPHIGHO2_01_FULL_54_36b</name>
    <dbReference type="NCBI Taxonomy" id="1798483"/>
    <lineage>
        <taxon>Bacteria</taxon>
        <taxon>Candidatus Kaiseribacteriota</taxon>
    </lineage>
</organism>
<dbReference type="EMBL" id="MFKW01000054">
    <property type="protein sequence ID" value="OGG50199.1"/>
    <property type="molecule type" value="Genomic_DNA"/>
</dbReference>
<accession>A0A1F6CLT5</accession>
<evidence type="ECO:0000313" key="2">
    <source>
        <dbReference type="Proteomes" id="UP000176445"/>
    </source>
</evidence>
<dbReference type="AlphaFoldDB" id="A0A1F6CLT5"/>
<comment type="caution">
    <text evidence="1">The sequence shown here is derived from an EMBL/GenBank/DDBJ whole genome shotgun (WGS) entry which is preliminary data.</text>
</comment>
<proteinExistence type="predicted"/>
<evidence type="ECO:0000313" key="1">
    <source>
        <dbReference type="EMBL" id="OGG50199.1"/>
    </source>
</evidence>
<name>A0A1F6CLT5_9BACT</name>